<evidence type="ECO:0000259" key="2">
    <source>
        <dbReference type="PROSITE" id="PS50181"/>
    </source>
</evidence>
<sequence>MDDITTHDPSRLLSTQSMPSEILLKIFGMLTQGDCLRCMSVCRAWYKTIPQYTHHCFRSVFLKGNRGHADNTRLQKCLGSHVKSAVLDSCDTQAQLEALLTMFDRHQCYDIRQLCIRRCPVRDGNTLIQHLQRLGRLERISFHNTRFDVAILSFLSSLISTCRSLTHLTCNTTFAMEGVSLPSESMLIHDSEINHNMRFLRLGLHTPTLSQALVLLVRCPQLRYFSTCCANDVDARLVLLLCPKLAFFECQMLAKRYRRWLDHNDDDDDEQGLPLPPSVQQEQQRSSTSLRELTLEPISFEQQVLDLHHPCLQRLEVGVTHGDEEIIRGLLRNTPMVEELRLCFYDVVDYIPAMIQPLSNLRNLQLWLLRTRENQEELIPMFEGFHHLLPPDLSVSIKCNLYQHASPHTFRNILLSMAGIRQLKCINLHSLQNIDDNHLISFFEHVSQHQIEAVTLAFPTMSFSLLYLIAHRLPHLVHFEIAYCGGISRRGLRTLVETKARTSPGKLTLKIRLSYMDDGTKANDIHVCIGQDPFPLIQ</sequence>
<dbReference type="EMBL" id="CBTN010000043">
    <property type="protein sequence ID" value="CDH57091.1"/>
    <property type="molecule type" value="Genomic_DNA"/>
</dbReference>
<feature type="region of interest" description="Disordered" evidence="1">
    <location>
        <begin position="266"/>
        <end position="286"/>
    </location>
</feature>
<dbReference type="Proteomes" id="UP000027586">
    <property type="component" value="Unassembled WGS sequence"/>
</dbReference>
<evidence type="ECO:0000313" key="4">
    <source>
        <dbReference type="Proteomes" id="UP000027586"/>
    </source>
</evidence>
<dbReference type="SUPFAM" id="SSF52047">
    <property type="entry name" value="RNI-like"/>
    <property type="match status" value="1"/>
</dbReference>
<accession>A0A068S778</accession>
<dbReference type="InterPro" id="IPR036047">
    <property type="entry name" value="F-box-like_dom_sf"/>
</dbReference>
<feature type="domain" description="F-box" evidence="2">
    <location>
        <begin position="12"/>
        <end position="60"/>
    </location>
</feature>
<reference evidence="3" key="1">
    <citation type="submission" date="2013-08" db="EMBL/GenBank/DDBJ databases">
        <title>Gene expansion shapes genome architecture in the human pathogen Lichtheimia corymbifera: an evolutionary genomics analysis in the ancient terrestrial Mucorales (Mucoromycotina).</title>
        <authorList>
            <person name="Schwartze V.U."/>
            <person name="Winter S."/>
            <person name="Shelest E."/>
            <person name="Marcet-Houben M."/>
            <person name="Horn F."/>
            <person name="Wehner S."/>
            <person name="Hoffmann K."/>
            <person name="Riege K."/>
            <person name="Sammeth M."/>
            <person name="Nowrousian M."/>
            <person name="Valiante V."/>
            <person name="Linde J."/>
            <person name="Jacobsen I.D."/>
            <person name="Marz M."/>
            <person name="Brakhage A.A."/>
            <person name="Gabaldon T."/>
            <person name="Bocker S."/>
            <person name="Voigt K."/>
        </authorList>
    </citation>
    <scope>NUCLEOTIDE SEQUENCE [LARGE SCALE GENOMIC DNA]</scope>
    <source>
        <strain evidence="3">FSU 9682</strain>
    </source>
</reference>
<name>A0A068S778_9FUNG</name>
<protein>
    <recommendedName>
        <fullName evidence="2">F-box domain-containing protein</fullName>
    </recommendedName>
</protein>
<dbReference type="Pfam" id="PF12937">
    <property type="entry name" value="F-box-like"/>
    <property type="match status" value="1"/>
</dbReference>
<comment type="caution">
    <text evidence="3">The sequence shown here is derived from an EMBL/GenBank/DDBJ whole genome shotgun (WGS) entry which is preliminary data.</text>
</comment>
<proteinExistence type="predicted"/>
<dbReference type="InterPro" id="IPR032675">
    <property type="entry name" value="LRR_dom_sf"/>
</dbReference>
<dbReference type="VEuPathDB" id="FungiDB:LCOR_08076.1"/>
<keyword evidence="4" id="KW-1185">Reference proteome</keyword>
<evidence type="ECO:0000256" key="1">
    <source>
        <dbReference type="SAM" id="MobiDB-lite"/>
    </source>
</evidence>
<dbReference type="PROSITE" id="PS50181">
    <property type="entry name" value="FBOX"/>
    <property type="match status" value="1"/>
</dbReference>
<dbReference type="AlphaFoldDB" id="A0A068S778"/>
<organism evidence="3 4">
    <name type="scientific">Lichtheimia corymbifera JMRC:FSU:9682</name>
    <dbReference type="NCBI Taxonomy" id="1263082"/>
    <lineage>
        <taxon>Eukaryota</taxon>
        <taxon>Fungi</taxon>
        <taxon>Fungi incertae sedis</taxon>
        <taxon>Mucoromycota</taxon>
        <taxon>Mucoromycotina</taxon>
        <taxon>Mucoromycetes</taxon>
        <taxon>Mucorales</taxon>
        <taxon>Lichtheimiaceae</taxon>
        <taxon>Lichtheimia</taxon>
    </lineage>
</organism>
<gene>
    <name evidence="3" type="ORF">LCOR_08076.1</name>
</gene>
<dbReference type="Gene3D" id="3.80.10.10">
    <property type="entry name" value="Ribonuclease Inhibitor"/>
    <property type="match status" value="2"/>
</dbReference>
<dbReference type="OrthoDB" id="2235992at2759"/>
<dbReference type="InterPro" id="IPR001810">
    <property type="entry name" value="F-box_dom"/>
</dbReference>
<evidence type="ECO:0000313" key="3">
    <source>
        <dbReference type="EMBL" id="CDH57091.1"/>
    </source>
</evidence>
<dbReference type="SUPFAM" id="SSF81383">
    <property type="entry name" value="F-box domain"/>
    <property type="match status" value="1"/>
</dbReference>